<dbReference type="GeneID" id="87817112"/>
<proteinExistence type="inferred from homology"/>
<keyword evidence="9" id="KW-0503">Monooxygenase</keyword>
<accession>A0AAN6V3J6</accession>
<evidence type="ECO:0000256" key="16">
    <source>
        <dbReference type="SAM" id="MobiDB-lite"/>
    </source>
</evidence>
<evidence type="ECO:0000256" key="17">
    <source>
        <dbReference type="SAM" id="SignalP"/>
    </source>
</evidence>
<keyword evidence="19" id="KW-0378">Hydrolase</keyword>
<comment type="catalytic activity">
    <reaction evidence="14">
        <text>[(1-&gt;4)-beta-D-glucosyl]n+m + reduced acceptor + O2 = 4-dehydro-beta-D-glucosyl-[(1-&gt;4)-beta-D-glucosyl]n-1 + [(1-&gt;4)-beta-D-glucosyl]m + acceptor + H2O.</text>
        <dbReference type="EC" id="1.14.99.56"/>
    </reaction>
</comment>
<evidence type="ECO:0000256" key="1">
    <source>
        <dbReference type="ARBA" id="ARBA00001973"/>
    </source>
</evidence>
<name>A0AAN6V3J6_9PEZI</name>
<dbReference type="CDD" id="cd21175">
    <property type="entry name" value="LPMO_AA9"/>
    <property type="match status" value="1"/>
</dbReference>
<keyword evidence="8" id="KW-0186">Copper</keyword>
<comment type="cofactor">
    <cofactor evidence="1">
        <name>Cu(2+)</name>
        <dbReference type="ChEBI" id="CHEBI:29036"/>
    </cofactor>
</comment>
<evidence type="ECO:0000256" key="2">
    <source>
        <dbReference type="ARBA" id="ARBA00004613"/>
    </source>
</evidence>
<evidence type="ECO:0000256" key="7">
    <source>
        <dbReference type="ARBA" id="ARBA00023002"/>
    </source>
</evidence>
<reference evidence="19" key="2">
    <citation type="submission" date="2023-05" db="EMBL/GenBank/DDBJ databases">
        <authorList>
            <consortium name="Lawrence Berkeley National Laboratory"/>
            <person name="Steindorff A."/>
            <person name="Hensen N."/>
            <person name="Bonometti L."/>
            <person name="Westerberg I."/>
            <person name="Brannstrom I.O."/>
            <person name="Guillou S."/>
            <person name="Cros-Aarteil S."/>
            <person name="Calhoun S."/>
            <person name="Haridas S."/>
            <person name="Kuo A."/>
            <person name="Mondo S."/>
            <person name="Pangilinan J."/>
            <person name="Riley R."/>
            <person name="Labutti K."/>
            <person name="Andreopoulos B."/>
            <person name="Lipzen A."/>
            <person name="Chen C."/>
            <person name="Yanf M."/>
            <person name="Daum C."/>
            <person name="Ng V."/>
            <person name="Clum A."/>
            <person name="Ohm R."/>
            <person name="Martin F."/>
            <person name="Silar P."/>
            <person name="Natvig D."/>
            <person name="Lalanne C."/>
            <person name="Gautier V."/>
            <person name="Ament-Velasquez S.L."/>
            <person name="Kruys A."/>
            <person name="Hutchinson M.I."/>
            <person name="Powell A.J."/>
            <person name="Barry K."/>
            <person name="Miller A.N."/>
            <person name="Grigoriev I.V."/>
            <person name="Debuchy R."/>
            <person name="Gladieux P."/>
            <person name="Thoren M.H."/>
            <person name="Johannesson H."/>
        </authorList>
    </citation>
    <scope>NUCLEOTIDE SEQUENCE</scope>
    <source>
        <strain evidence="19">CBS 141.50</strain>
    </source>
</reference>
<organism evidence="19 20">
    <name type="scientific">Dichotomopilus funicola</name>
    <dbReference type="NCBI Taxonomy" id="1934379"/>
    <lineage>
        <taxon>Eukaryota</taxon>
        <taxon>Fungi</taxon>
        <taxon>Dikarya</taxon>
        <taxon>Ascomycota</taxon>
        <taxon>Pezizomycotina</taxon>
        <taxon>Sordariomycetes</taxon>
        <taxon>Sordariomycetidae</taxon>
        <taxon>Sordariales</taxon>
        <taxon>Chaetomiaceae</taxon>
        <taxon>Dichotomopilus</taxon>
    </lineage>
</organism>
<dbReference type="PANTHER" id="PTHR33353">
    <property type="entry name" value="PUTATIVE (AFU_ORTHOLOGUE AFUA_1G12560)-RELATED"/>
    <property type="match status" value="1"/>
</dbReference>
<dbReference type="EMBL" id="MU853579">
    <property type="protein sequence ID" value="KAK4144147.1"/>
    <property type="molecule type" value="Genomic_DNA"/>
</dbReference>
<evidence type="ECO:0000313" key="19">
    <source>
        <dbReference type="EMBL" id="KAK4144147.1"/>
    </source>
</evidence>
<keyword evidence="7" id="KW-0560">Oxidoreductase</keyword>
<feature type="domain" description="Auxiliary Activity family 9 catalytic" evidence="18">
    <location>
        <begin position="19"/>
        <end position="226"/>
    </location>
</feature>
<keyword evidence="20" id="KW-1185">Reference proteome</keyword>
<keyword evidence="4" id="KW-0479">Metal-binding</keyword>
<dbReference type="RefSeq" id="XP_062637518.1">
    <property type="nucleotide sequence ID" value="XM_062780499.1"/>
</dbReference>
<keyword evidence="6" id="KW-0136">Cellulose degradation</keyword>
<dbReference type="InterPro" id="IPR005103">
    <property type="entry name" value="AA9_LPMO"/>
</dbReference>
<dbReference type="EC" id="1.14.99.56" evidence="15"/>
<evidence type="ECO:0000256" key="14">
    <source>
        <dbReference type="ARBA" id="ARBA00045077"/>
    </source>
</evidence>
<evidence type="ECO:0000256" key="8">
    <source>
        <dbReference type="ARBA" id="ARBA00023008"/>
    </source>
</evidence>
<comment type="caution">
    <text evidence="19">The sequence shown here is derived from an EMBL/GenBank/DDBJ whole genome shotgun (WGS) entry which is preliminary data.</text>
</comment>
<evidence type="ECO:0000256" key="10">
    <source>
        <dbReference type="ARBA" id="ARBA00023157"/>
    </source>
</evidence>
<dbReference type="AlphaFoldDB" id="A0AAN6V3J6"/>
<comment type="similarity">
    <text evidence="13">Belongs to the polysaccharide monooxygenase AA9 family.</text>
</comment>
<dbReference type="Proteomes" id="UP001302676">
    <property type="component" value="Unassembled WGS sequence"/>
</dbReference>
<keyword evidence="5 17" id="KW-0732">Signal</keyword>
<evidence type="ECO:0000256" key="9">
    <source>
        <dbReference type="ARBA" id="ARBA00023033"/>
    </source>
</evidence>
<gene>
    <name evidence="19" type="ORF">C8A04DRAFT_28049</name>
</gene>
<evidence type="ECO:0000256" key="15">
    <source>
        <dbReference type="ARBA" id="ARBA00047174"/>
    </source>
</evidence>
<feature type="region of interest" description="Disordered" evidence="16">
    <location>
        <begin position="224"/>
        <end position="247"/>
    </location>
</feature>
<reference evidence="19" key="1">
    <citation type="journal article" date="2023" name="Mol. Phylogenet. Evol.">
        <title>Genome-scale phylogeny and comparative genomics of the fungal order Sordariales.</title>
        <authorList>
            <person name="Hensen N."/>
            <person name="Bonometti L."/>
            <person name="Westerberg I."/>
            <person name="Brannstrom I.O."/>
            <person name="Guillou S."/>
            <person name="Cros-Aarteil S."/>
            <person name="Calhoun S."/>
            <person name="Haridas S."/>
            <person name="Kuo A."/>
            <person name="Mondo S."/>
            <person name="Pangilinan J."/>
            <person name="Riley R."/>
            <person name="LaButti K."/>
            <person name="Andreopoulos B."/>
            <person name="Lipzen A."/>
            <person name="Chen C."/>
            <person name="Yan M."/>
            <person name="Daum C."/>
            <person name="Ng V."/>
            <person name="Clum A."/>
            <person name="Steindorff A."/>
            <person name="Ohm R.A."/>
            <person name="Martin F."/>
            <person name="Silar P."/>
            <person name="Natvig D.O."/>
            <person name="Lalanne C."/>
            <person name="Gautier V."/>
            <person name="Ament-Velasquez S.L."/>
            <person name="Kruys A."/>
            <person name="Hutchinson M.I."/>
            <person name="Powell A.J."/>
            <person name="Barry K."/>
            <person name="Miller A.N."/>
            <person name="Grigoriev I.V."/>
            <person name="Debuchy R."/>
            <person name="Gladieux P."/>
            <person name="Hiltunen Thoren M."/>
            <person name="Johannesson H."/>
        </authorList>
    </citation>
    <scope>NUCLEOTIDE SEQUENCE</scope>
    <source>
        <strain evidence="19">CBS 141.50</strain>
    </source>
</reference>
<dbReference type="GO" id="GO:0004497">
    <property type="term" value="F:monooxygenase activity"/>
    <property type="evidence" value="ECO:0007669"/>
    <property type="project" value="UniProtKB-KW"/>
</dbReference>
<evidence type="ECO:0000256" key="11">
    <source>
        <dbReference type="ARBA" id="ARBA00023277"/>
    </source>
</evidence>
<evidence type="ECO:0000256" key="4">
    <source>
        <dbReference type="ARBA" id="ARBA00022723"/>
    </source>
</evidence>
<evidence type="ECO:0000313" key="20">
    <source>
        <dbReference type="Proteomes" id="UP001302676"/>
    </source>
</evidence>
<evidence type="ECO:0000256" key="12">
    <source>
        <dbReference type="ARBA" id="ARBA00023326"/>
    </source>
</evidence>
<dbReference type="InterPro" id="IPR049892">
    <property type="entry name" value="AA9"/>
</dbReference>
<protein>
    <recommendedName>
        <fullName evidence="15">lytic cellulose monooxygenase (C4-dehydrogenating)</fullName>
        <ecNumber evidence="15">1.14.99.56</ecNumber>
    </recommendedName>
</protein>
<dbReference type="Pfam" id="PF03443">
    <property type="entry name" value="AA9"/>
    <property type="match status" value="1"/>
</dbReference>
<dbReference type="GO" id="GO:0046872">
    <property type="term" value="F:metal ion binding"/>
    <property type="evidence" value="ECO:0007669"/>
    <property type="project" value="UniProtKB-KW"/>
</dbReference>
<sequence length="247" mass="25882">MKFSVLSSLLAAAVSVEGHAIFQKVSVNGADQGSLTALRAPNNNNPVQDVTSSDMICGQSGSTSQTVLEVKAGDKIGAWYQHVIGGEQFPGDEDNPIAKSHKGPVMAYLAKVDNAASSDKAGLKWFKIWEDTFDTGSRTWGVDNLLANNGWVYFNLPSCVADGQYLLRVEVLALHSASKPGQAQFYQSCAQINLSGGGSTSPSQTVSFPGAYSADEPAILTSIYGSTGAPDNDGKPYTAPGPSPISC</sequence>
<dbReference type="GO" id="GO:0016787">
    <property type="term" value="F:hydrolase activity"/>
    <property type="evidence" value="ECO:0007669"/>
    <property type="project" value="UniProtKB-KW"/>
</dbReference>
<evidence type="ECO:0000256" key="3">
    <source>
        <dbReference type="ARBA" id="ARBA00022525"/>
    </source>
</evidence>
<keyword evidence="10" id="KW-1015">Disulfide bond</keyword>
<feature type="chain" id="PRO_5043022405" description="lytic cellulose monooxygenase (C4-dehydrogenating)" evidence="17">
    <location>
        <begin position="19"/>
        <end position="247"/>
    </location>
</feature>
<evidence type="ECO:0000259" key="18">
    <source>
        <dbReference type="Pfam" id="PF03443"/>
    </source>
</evidence>
<dbReference type="GO" id="GO:0030245">
    <property type="term" value="P:cellulose catabolic process"/>
    <property type="evidence" value="ECO:0007669"/>
    <property type="project" value="UniProtKB-KW"/>
</dbReference>
<dbReference type="PANTHER" id="PTHR33353:SF13">
    <property type="entry name" value="ENDOGLUCANASE II"/>
    <property type="match status" value="1"/>
</dbReference>
<feature type="signal peptide" evidence="17">
    <location>
        <begin position="1"/>
        <end position="18"/>
    </location>
</feature>
<dbReference type="GO" id="GO:0005576">
    <property type="term" value="C:extracellular region"/>
    <property type="evidence" value="ECO:0007669"/>
    <property type="project" value="UniProtKB-SubCell"/>
</dbReference>
<evidence type="ECO:0000256" key="13">
    <source>
        <dbReference type="ARBA" id="ARBA00044502"/>
    </source>
</evidence>
<evidence type="ECO:0000256" key="5">
    <source>
        <dbReference type="ARBA" id="ARBA00022729"/>
    </source>
</evidence>
<dbReference type="Gene3D" id="2.70.50.70">
    <property type="match status" value="1"/>
</dbReference>
<keyword evidence="11" id="KW-0119">Carbohydrate metabolism</keyword>
<keyword evidence="3" id="KW-0964">Secreted</keyword>
<comment type="subcellular location">
    <subcellularLocation>
        <location evidence="2">Secreted</location>
    </subcellularLocation>
</comment>
<evidence type="ECO:0000256" key="6">
    <source>
        <dbReference type="ARBA" id="ARBA00023001"/>
    </source>
</evidence>
<keyword evidence="12" id="KW-0624">Polysaccharide degradation</keyword>